<gene>
    <name evidence="2" type="ORF">SAMN04488241_102321</name>
</gene>
<dbReference type="RefSeq" id="WP_177200075.1">
    <property type="nucleotide sequence ID" value="NZ_FOXP01000002.1"/>
</dbReference>
<proteinExistence type="inferred from homology"/>
<dbReference type="PRINTS" id="PR00080">
    <property type="entry name" value="SDRFAMILY"/>
</dbReference>
<dbReference type="SUPFAM" id="SSF51735">
    <property type="entry name" value="NAD(P)-binding Rossmann-fold domains"/>
    <property type="match status" value="1"/>
</dbReference>
<dbReference type="Pfam" id="PF13561">
    <property type="entry name" value="adh_short_C2"/>
    <property type="match status" value="1"/>
</dbReference>
<dbReference type="InterPro" id="IPR002347">
    <property type="entry name" value="SDR_fam"/>
</dbReference>
<dbReference type="EMBL" id="FOXP01000002">
    <property type="protein sequence ID" value="SFP50300.1"/>
    <property type="molecule type" value="Genomic_DNA"/>
</dbReference>
<sequence>MVDTGLSGRVAMVTGGASGIGAACTLALARAGADVAIGVHGDPGSGEDCRRAVEALGRRAMVVSADVGVEAEVETAFDAVGAALGLPDVLVNAAGLNMTGVPVSRMSTAQWTRVLGADLTGSFLTSRRFVRDLQWAKRPGAIVNVTSVHAFAVRGGGADYVAAKAGQTGLTRTLAIEVAADRITVNAIAPGMILTPMNERAMEDEEYRRELESHIPMKRAGKPEEVAELAVFLASPAGAYITGAEIVIDGGLSLVQATGA</sequence>
<accession>A0A1I5QW02</accession>
<keyword evidence="3" id="KW-1185">Reference proteome</keyword>
<evidence type="ECO:0000256" key="1">
    <source>
        <dbReference type="ARBA" id="ARBA00006484"/>
    </source>
</evidence>
<dbReference type="STRING" id="634430.SAMN04488241_102321"/>
<name>A0A1I5QW02_9SPHN</name>
<comment type="similarity">
    <text evidence="1">Belongs to the short-chain dehydrogenases/reductases (SDR) family.</text>
</comment>
<reference evidence="2 3" key="1">
    <citation type="submission" date="2016-10" db="EMBL/GenBank/DDBJ databases">
        <authorList>
            <person name="de Groot N.N."/>
        </authorList>
    </citation>
    <scope>NUCLEOTIDE SEQUENCE [LARGE SCALE GENOMIC DNA]</scope>
    <source>
        <strain evidence="2 3">CGMCC 1.9113</strain>
    </source>
</reference>
<dbReference type="Proteomes" id="UP000199586">
    <property type="component" value="Unassembled WGS sequence"/>
</dbReference>
<evidence type="ECO:0000313" key="2">
    <source>
        <dbReference type="EMBL" id="SFP50300.1"/>
    </source>
</evidence>
<dbReference type="AlphaFoldDB" id="A0A1I5QW02"/>
<dbReference type="InterPro" id="IPR050259">
    <property type="entry name" value="SDR"/>
</dbReference>
<dbReference type="PANTHER" id="PTHR42879">
    <property type="entry name" value="3-OXOACYL-(ACYL-CARRIER-PROTEIN) REDUCTASE"/>
    <property type="match status" value="1"/>
</dbReference>
<dbReference type="Gene3D" id="3.40.50.720">
    <property type="entry name" value="NAD(P)-binding Rossmann-like Domain"/>
    <property type="match status" value="1"/>
</dbReference>
<dbReference type="FunFam" id="3.40.50.720:FF:000084">
    <property type="entry name" value="Short-chain dehydrogenase reductase"/>
    <property type="match status" value="1"/>
</dbReference>
<evidence type="ECO:0000313" key="3">
    <source>
        <dbReference type="Proteomes" id="UP000199586"/>
    </source>
</evidence>
<dbReference type="PANTHER" id="PTHR42879:SF2">
    <property type="entry name" value="3-OXOACYL-[ACYL-CARRIER-PROTEIN] REDUCTASE FABG"/>
    <property type="match status" value="1"/>
</dbReference>
<dbReference type="InterPro" id="IPR036291">
    <property type="entry name" value="NAD(P)-bd_dom_sf"/>
</dbReference>
<protein>
    <submittedName>
        <fullName evidence="2">Glucose 1-dehydrogenase</fullName>
    </submittedName>
</protein>
<dbReference type="PRINTS" id="PR00081">
    <property type="entry name" value="GDHRDH"/>
</dbReference>
<organism evidence="2 3">
    <name type="scientific">Sphingomonas rubra</name>
    <dbReference type="NCBI Taxonomy" id="634430"/>
    <lineage>
        <taxon>Bacteria</taxon>
        <taxon>Pseudomonadati</taxon>
        <taxon>Pseudomonadota</taxon>
        <taxon>Alphaproteobacteria</taxon>
        <taxon>Sphingomonadales</taxon>
        <taxon>Sphingomonadaceae</taxon>
        <taxon>Sphingomonas</taxon>
    </lineage>
</organism>